<dbReference type="Pfam" id="PF01504">
    <property type="entry name" value="PIP5K"/>
    <property type="match status" value="1"/>
</dbReference>
<name>A0A8S2K2C0_9BILA</name>
<comment type="caution">
    <text evidence="3">The sequence shown here is derived from an EMBL/GenBank/DDBJ whole genome shotgun (WGS) entry which is preliminary data.</text>
</comment>
<dbReference type="SUPFAM" id="SSF56104">
    <property type="entry name" value="SAICAR synthase-like"/>
    <property type="match status" value="1"/>
</dbReference>
<dbReference type="InterPro" id="IPR027483">
    <property type="entry name" value="PInositol-4-P-4/5-kinase_C_sf"/>
</dbReference>
<dbReference type="GO" id="GO:0005524">
    <property type="term" value="F:ATP binding"/>
    <property type="evidence" value="ECO:0007669"/>
    <property type="project" value="UniProtKB-UniRule"/>
</dbReference>
<keyword evidence="1" id="KW-0808">Transferase</keyword>
<keyword evidence="1" id="KW-0418">Kinase</keyword>
<dbReference type="InterPro" id="IPR002498">
    <property type="entry name" value="PInositol-4-P-4/5-kinase_core"/>
</dbReference>
<dbReference type="PROSITE" id="PS51455">
    <property type="entry name" value="PIPK"/>
    <property type="match status" value="1"/>
</dbReference>
<dbReference type="PANTHER" id="PTHR23086">
    <property type="entry name" value="PHOSPHATIDYLINOSITOL-4-PHOSPHATE 5-KINASE"/>
    <property type="match status" value="1"/>
</dbReference>
<dbReference type="GO" id="GO:0046854">
    <property type="term" value="P:phosphatidylinositol phosphate biosynthetic process"/>
    <property type="evidence" value="ECO:0007669"/>
    <property type="project" value="TreeGrafter"/>
</dbReference>
<protein>
    <recommendedName>
        <fullName evidence="2">PIPK domain-containing protein</fullName>
    </recommendedName>
</protein>
<reference evidence="3" key="1">
    <citation type="submission" date="2021-02" db="EMBL/GenBank/DDBJ databases">
        <authorList>
            <person name="Nowell W R."/>
        </authorList>
    </citation>
    <scope>NUCLEOTIDE SEQUENCE</scope>
</reference>
<dbReference type="GO" id="GO:0016308">
    <property type="term" value="F:1-phosphatidylinositol-4-phosphate 5-kinase activity"/>
    <property type="evidence" value="ECO:0007669"/>
    <property type="project" value="TreeGrafter"/>
</dbReference>
<evidence type="ECO:0000313" key="4">
    <source>
        <dbReference type="Proteomes" id="UP000681967"/>
    </source>
</evidence>
<dbReference type="AlphaFoldDB" id="A0A8S2K2C0"/>
<dbReference type="PANTHER" id="PTHR23086:SF101">
    <property type="entry name" value="LP03320P-RELATED"/>
    <property type="match status" value="1"/>
</dbReference>
<dbReference type="InterPro" id="IPR023610">
    <property type="entry name" value="PInositol-4/5-P-5/4-kinase"/>
</dbReference>
<dbReference type="GO" id="GO:0005886">
    <property type="term" value="C:plasma membrane"/>
    <property type="evidence" value="ECO:0007669"/>
    <property type="project" value="TreeGrafter"/>
</dbReference>
<accession>A0A8S2K2C0</accession>
<sequence length="226" mass="25640">MAEKFLHYVKDKSNEIVSTAHEHISSMTDTTGTLAKQKLLQKLITSGVLKSEHIRQALQMAVHNMDNQVKPIRVGTLESLISNARDAFLVGMAQQVDQCNKNNQEEKSKTPLKFKKPMETLGVDHREMSTFDAENAKKFGGIPAINEKGERILLFFGIIDILQTFDICKVMQQQYQTVENPDVVDARSIVAADFYADRFKKFVFERVFRPAEDELSAHSMSMHAFS</sequence>
<organism evidence="3 4">
    <name type="scientific">Rotaria magnacalcarata</name>
    <dbReference type="NCBI Taxonomy" id="392030"/>
    <lineage>
        <taxon>Eukaryota</taxon>
        <taxon>Metazoa</taxon>
        <taxon>Spiralia</taxon>
        <taxon>Gnathifera</taxon>
        <taxon>Rotifera</taxon>
        <taxon>Eurotatoria</taxon>
        <taxon>Bdelloidea</taxon>
        <taxon>Philodinida</taxon>
        <taxon>Philodinidae</taxon>
        <taxon>Rotaria</taxon>
    </lineage>
</organism>
<proteinExistence type="predicted"/>
<gene>
    <name evidence="3" type="ORF">BYL167_LOCUS4870</name>
</gene>
<evidence type="ECO:0000313" key="3">
    <source>
        <dbReference type="EMBL" id="CAF3833908.1"/>
    </source>
</evidence>
<dbReference type="EMBL" id="CAJOBH010001068">
    <property type="protein sequence ID" value="CAF3833908.1"/>
    <property type="molecule type" value="Genomic_DNA"/>
</dbReference>
<dbReference type="Gene3D" id="3.30.810.10">
    <property type="entry name" value="2-Layer Sandwich"/>
    <property type="match status" value="1"/>
</dbReference>
<evidence type="ECO:0000259" key="2">
    <source>
        <dbReference type="PROSITE" id="PS51455"/>
    </source>
</evidence>
<dbReference type="Proteomes" id="UP000681967">
    <property type="component" value="Unassembled WGS sequence"/>
</dbReference>
<keyword evidence="1" id="KW-0067">ATP-binding</keyword>
<evidence type="ECO:0000256" key="1">
    <source>
        <dbReference type="PROSITE-ProRule" id="PRU00781"/>
    </source>
</evidence>
<keyword evidence="1" id="KW-0547">Nucleotide-binding</keyword>
<feature type="domain" description="PIPK" evidence="2">
    <location>
        <begin position="1"/>
        <end position="207"/>
    </location>
</feature>